<evidence type="ECO:0000256" key="2">
    <source>
        <dbReference type="SAM" id="SignalP"/>
    </source>
</evidence>
<dbReference type="EMBL" id="PKSM01000446">
    <property type="protein sequence ID" value="POV94987.1"/>
    <property type="molecule type" value="Genomic_DNA"/>
</dbReference>
<evidence type="ECO:0000256" key="1">
    <source>
        <dbReference type="SAM" id="MobiDB-lite"/>
    </source>
</evidence>
<proteinExistence type="predicted"/>
<sequence>MLLLTKILVALQLLHLHSVSAYPTFVAKDLVKRTENILGEVTSHHRLPETGPLIPEELKSLSIELFPLGTWLLMIVACCFAAPGGEQEIEGLSLEKYTSGNVGHQEKPVGIDDSETLNQLHGPKVETETGVERGEQASASSIPEEVKGTQLSKKQKIEAQFNGDFNYYKRANGEE</sequence>
<keyword evidence="2" id="KW-0732">Signal</keyword>
<dbReference type="Proteomes" id="UP000238274">
    <property type="component" value="Unassembled WGS sequence"/>
</dbReference>
<feature type="chain" id="PRO_5015633978" evidence="2">
    <location>
        <begin position="22"/>
        <end position="175"/>
    </location>
</feature>
<comment type="caution">
    <text evidence="3">The sequence shown here is derived from an EMBL/GenBank/DDBJ whole genome shotgun (WGS) entry which is preliminary data.</text>
</comment>
<reference evidence="3 4" key="1">
    <citation type="submission" date="2017-12" db="EMBL/GenBank/DDBJ databases">
        <title>Gene loss provides genomic basis for host adaptation in cereal stripe rust fungi.</title>
        <authorList>
            <person name="Xia C."/>
        </authorList>
    </citation>
    <scope>NUCLEOTIDE SEQUENCE [LARGE SCALE GENOMIC DNA]</scope>
    <source>
        <strain evidence="3 4">93TX-2</strain>
    </source>
</reference>
<reference evidence="4" key="3">
    <citation type="journal article" date="2018" name="Mol. Plant Microbe Interact.">
        <title>Genome sequence resources for the wheat stripe rust pathogen (Puccinia striiformis f. sp. tritici) and the barley stripe rust pathogen (Puccinia striiformis f. sp. hordei).</title>
        <authorList>
            <person name="Xia C."/>
            <person name="Wang M."/>
            <person name="Yin C."/>
            <person name="Cornejo O.E."/>
            <person name="Hulbert S.H."/>
            <person name="Chen X."/>
        </authorList>
    </citation>
    <scope>NUCLEOTIDE SEQUENCE [LARGE SCALE GENOMIC DNA]</scope>
    <source>
        <strain evidence="4">93TX-2</strain>
    </source>
</reference>
<dbReference type="VEuPathDB" id="FungiDB:PSHT_15908"/>
<name>A0A2S4UCI5_9BASI</name>
<feature type="region of interest" description="Disordered" evidence="1">
    <location>
        <begin position="126"/>
        <end position="153"/>
    </location>
</feature>
<organism evidence="3 4">
    <name type="scientific">Puccinia striiformis</name>
    <dbReference type="NCBI Taxonomy" id="27350"/>
    <lineage>
        <taxon>Eukaryota</taxon>
        <taxon>Fungi</taxon>
        <taxon>Dikarya</taxon>
        <taxon>Basidiomycota</taxon>
        <taxon>Pucciniomycotina</taxon>
        <taxon>Pucciniomycetes</taxon>
        <taxon>Pucciniales</taxon>
        <taxon>Pucciniaceae</taxon>
        <taxon>Puccinia</taxon>
    </lineage>
</organism>
<keyword evidence="4" id="KW-1185">Reference proteome</keyword>
<evidence type="ECO:0000313" key="3">
    <source>
        <dbReference type="EMBL" id="POV94987.1"/>
    </source>
</evidence>
<evidence type="ECO:0000313" key="4">
    <source>
        <dbReference type="Proteomes" id="UP000238274"/>
    </source>
</evidence>
<dbReference type="VEuPathDB" id="FungiDB:PSTT_13661"/>
<gene>
    <name evidence="3" type="ORF">PSHT_15908</name>
</gene>
<reference evidence="4" key="2">
    <citation type="journal article" date="2018" name="BMC Genomics">
        <title>Genomic insights into host adaptation between the wheat stripe rust pathogen (Puccinia striiformis f. sp. tritici) and the barley stripe rust pathogen (Puccinia striiformis f. sp. hordei).</title>
        <authorList>
            <person name="Xia C."/>
            <person name="Wang M."/>
            <person name="Yin C."/>
            <person name="Cornejo O.E."/>
            <person name="Hulbert S.H."/>
            <person name="Chen X."/>
        </authorList>
    </citation>
    <scope>NUCLEOTIDE SEQUENCE [LARGE SCALE GENOMIC DNA]</scope>
    <source>
        <strain evidence="4">93TX-2</strain>
    </source>
</reference>
<feature type="signal peptide" evidence="2">
    <location>
        <begin position="1"/>
        <end position="21"/>
    </location>
</feature>
<feature type="compositionally biased region" description="Basic and acidic residues" evidence="1">
    <location>
        <begin position="126"/>
        <end position="135"/>
    </location>
</feature>
<protein>
    <submittedName>
        <fullName evidence="3">Uncharacterized protein</fullName>
    </submittedName>
</protein>
<accession>A0A2S4UCI5</accession>
<dbReference type="AlphaFoldDB" id="A0A2S4UCI5"/>